<evidence type="ECO:0000313" key="2">
    <source>
        <dbReference type="EMBL" id="KAJ5097122.1"/>
    </source>
</evidence>
<comment type="caution">
    <text evidence="2">The sequence shown here is derived from an EMBL/GenBank/DDBJ whole genome shotgun (WGS) entry which is preliminary data.</text>
</comment>
<proteinExistence type="predicted"/>
<dbReference type="EMBL" id="JAPQKH010000005">
    <property type="protein sequence ID" value="KAJ5097122.1"/>
    <property type="molecule type" value="Genomic_DNA"/>
</dbReference>
<evidence type="ECO:0000256" key="1">
    <source>
        <dbReference type="SAM" id="SignalP"/>
    </source>
</evidence>
<feature type="signal peptide" evidence="1">
    <location>
        <begin position="1"/>
        <end position="17"/>
    </location>
</feature>
<accession>A0A9W9FBF7</accession>
<keyword evidence="1" id="KW-0732">Signal</keyword>
<protein>
    <submittedName>
        <fullName evidence="2">Uncharacterized protein</fullName>
    </submittedName>
</protein>
<keyword evidence="3" id="KW-1185">Reference proteome</keyword>
<organism evidence="2 3">
    <name type="scientific">Penicillium angulare</name>
    <dbReference type="NCBI Taxonomy" id="116970"/>
    <lineage>
        <taxon>Eukaryota</taxon>
        <taxon>Fungi</taxon>
        <taxon>Dikarya</taxon>
        <taxon>Ascomycota</taxon>
        <taxon>Pezizomycotina</taxon>
        <taxon>Eurotiomycetes</taxon>
        <taxon>Eurotiomycetidae</taxon>
        <taxon>Eurotiales</taxon>
        <taxon>Aspergillaceae</taxon>
        <taxon>Penicillium</taxon>
    </lineage>
</organism>
<dbReference type="Proteomes" id="UP001149165">
    <property type="component" value="Unassembled WGS sequence"/>
</dbReference>
<reference evidence="2" key="2">
    <citation type="journal article" date="2023" name="IMA Fungus">
        <title>Comparative genomic study of the Penicillium genus elucidates a diverse pangenome and 15 lateral gene transfer events.</title>
        <authorList>
            <person name="Petersen C."/>
            <person name="Sorensen T."/>
            <person name="Nielsen M.R."/>
            <person name="Sondergaard T.E."/>
            <person name="Sorensen J.L."/>
            <person name="Fitzpatrick D.A."/>
            <person name="Frisvad J.C."/>
            <person name="Nielsen K.L."/>
        </authorList>
    </citation>
    <scope>NUCLEOTIDE SEQUENCE</scope>
    <source>
        <strain evidence="2">IBT 30069</strain>
    </source>
</reference>
<sequence length="161" mass="17583">MHFTLPVVMALAATASALKPKIPPARPESGSGAHYPVNPAFVVTWEQPLEQTDGKPICLWLVDNTHNCKAGFPLASGVDPRNMSWPVHVSDLTKTPGPMQCLDTAEACALGTCTKYYPPGGGPVRHDVQYEIRYSVAPNCGDPKVFPDQFIQETVDFFVDW</sequence>
<dbReference type="AlphaFoldDB" id="A0A9W9FBF7"/>
<gene>
    <name evidence="2" type="ORF">N7456_007843</name>
</gene>
<name>A0A9W9FBF7_9EURO</name>
<reference evidence="2" key="1">
    <citation type="submission" date="2022-11" db="EMBL/GenBank/DDBJ databases">
        <authorList>
            <person name="Petersen C."/>
        </authorList>
    </citation>
    <scope>NUCLEOTIDE SEQUENCE</scope>
    <source>
        <strain evidence="2">IBT 30069</strain>
    </source>
</reference>
<evidence type="ECO:0000313" key="3">
    <source>
        <dbReference type="Proteomes" id="UP001149165"/>
    </source>
</evidence>
<feature type="chain" id="PRO_5040864009" evidence="1">
    <location>
        <begin position="18"/>
        <end position="161"/>
    </location>
</feature>